<proteinExistence type="predicted"/>
<dbReference type="EMBL" id="JAVHNQ010000008">
    <property type="protein sequence ID" value="KAK6340871.1"/>
    <property type="molecule type" value="Genomic_DNA"/>
</dbReference>
<organism evidence="1 2">
    <name type="scientific">Orbilia brochopaga</name>
    <dbReference type="NCBI Taxonomy" id="3140254"/>
    <lineage>
        <taxon>Eukaryota</taxon>
        <taxon>Fungi</taxon>
        <taxon>Dikarya</taxon>
        <taxon>Ascomycota</taxon>
        <taxon>Pezizomycotina</taxon>
        <taxon>Orbiliomycetes</taxon>
        <taxon>Orbiliales</taxon>
        <taxon>Orbiliaceae</taxon>
        <taxon>Orbilia</taxon>
    </lineage>
</organism>
<protein>
    <submittedName>
        <fullName evidence="1">Uncharacterized protein</fullName>
    </submittedName>
</protein>
<comment type="caution">
    <text evidence="1">The sequence shown here is derived from an EMBL/GenBank/DDBJ whole genome shotgun (WGS) entry which is preliminary data.</text>
</comment>
<sequence length="106" mass="12160">MPRLYFPRRCFESRAAWWRALSTDWQLLASSPCSSFTAAKVGGIRRYWAIFEMHPSGHGQHIDGNCEDEGVDLTYVARHGRCMSTQAISRDLSDENVHWQFCSAFS</sequence>
<reference evidence="1 2" key="1">
    <citation type="submission" date="2019-10" db="EMBL/GenBank/DDBJ databases">
        <authorList>
            <person name="Palmer J.M."/>
        </authorList>
    </citation>
    <scope>NUCLEOTIDE SEQUENCE [LARGE SCALE GENOMIC DNA]</scope>
    <source>
        <strain evidence="1 2">TWF696</strain>
    </source>
</reference>
<dbReference type="AlphaFoldDB" id="A0AAV9UIG5"/>
<gene>
    <name evidence="1" type="ORF">TWF696_009186</name>
</gene>
<evidence type="ECO:0000313" key="1">
    <source>
        <dbReference type="EMBL" id="KAK6340871.1"/>
    </source>
</evidence>
<evidence type="ECO:0000313" key="2">
    <source>
        <dbReference type="Proteomes" id="UP001375240"/>
    </source>
</evidence>
<accession>A0AAV9UIG5</accession>
<dbReference type="Proteomes" id="UP001375240">
    <property type="component" value="Unassembled WGS sequence"/>
</dbReference>
<keyword evidence="2" id="KW-1185">Reference proteome</keyword>
<name>A0AAV9UIG5_9PEZI</name>